<dbReference type="RefSeq" id="WP_227432274.1">
    <property type="nucleotide sequence ID" value="NZ_PDJN01000001.1"/>
</dbReference>
<dbReference type="AlphaFoldDB" id="A0A7Z1GWF2"/>
<sequence length="306" mass="33660">MTIEGVPPHGLPLALDEPALRSTVPAPLTPSGTWQGAVPARPDGVSRVPLVLRGTTSVLRQRALQNLPAATRANLAQPGVTSTDSQLALALEKDFGRLYPFLNDGRLTCSSLQRVADERMGKSEELDRTIQVVSEILKRPRLSDAILSRDGDITRDSLRAAAQTLQGNSSPSVFSQDPFHAQGNTQVVLALQGQFEQLRDKSQDRTFFFEQHQYVEIATLKAVMQDPHAVDQEGAPVLDPSSGMPRPRYSELCVYTAKNILERPGLLPSLVRANGTRLFGPPQKDGWLSNKSLERWLEQDKARKAR</sequence>
<evidence type="ECO:0008006" key="3">
    <source>
        <dbReference type="Google" id="ProtNLM"/>
    </source>
</evidence>
<comment type="caution">
    <text evidence="1">The sequence shown here is derived from an EMBL/GenBank/DDBJ whole genome shotgun (WGS) entry which is preliminary data.</text>
</comment>
<dbReference type="EMBL" id="PDJN01000001">
    <property type="protein sequence ID" value="PFG72675.1"/>
    <property type="molecule type" value="Genomic_DNA"/>
</dbReference>
<gene>
    <name evidence="1" type="ORF">DM05_3074</name>
</gene>
<evidence type="ECO:0000313" key="1">
    <source>
        <dbReference type="EMBL" id="PFG72675.1"/>
    </source>
</evidence>
<name>A0A7Z1GWF2_9PSED</name>
<accession>A0A7Z1GWF2</accession>
<protein>
    <recommendedName>
        <fullName evidence="3">Type III secretion effector protein</fullName>
    </recommendedName>
</protein>
<organism evidence="1 2">
    <name type="scientific">Pseudomonas poae</name>
    <dbReference type="NCBI Taxonomy" id="200451"/>
    <lineage>
        <taxon>Bacteria</taxon>
        <taxon>Pseudomonadati</taxon>
        <taxon>Pseudomonadota</taxon>
        <taxon>Gammaproteobacteria</taxon>
        <taxon>Pseudomonadales</taxon>
        <taxon>Pseudomonadaceae</taxon>
        <taxon>Pseudomonas</taxon>
    </lineage>
</organism>
<evidence type="ECO:0000313" key="2">
    <source>
        <dbReference type="Proteomes" id="UP000221580"/>
    </source>
</evidence>
<reference evidence="1 2" key="2">
    <citation type="submission" date="2017-10" db="EMBL/GenBank/DDBJ databases">
        <title>Bacterial endophytes that colonize and modify switchgrass growth.</title>
        <authorList>
            <person name="Debolt S."/>
        </authorList>
    </citation>
    <scope>NUCLEOTIDE SEQUENCE [LARGE SCALE GENOMIC DNA]</scope>
    <source>
        <strain evidence="1 2">A2-S9</strain>
    </source>
</reference>
<dbReference type="Proteomes" id="UP000221580">
    <property type="component" value="Unassembled WGS sequence"/>
</dbReference>
<proteinExistence type="predicted"/>
<reference evidence="1 2" key="1">
    <citation type="submission" date="2017-09" db="EMBL/GenBank/DDBJ databases">
        <authorList>
            <person name="DeBolt S."/>
            <person name="Huntemann M."/>
            <person name="Clum A."/>
            <person name="Pillay M."/>
            <person name="Palaniappan K."/>
            <person name="Varghese N."/>
            <person name="Mikhailova N."/>
            <person name="Stamatis D."/>
            <person name="Reddy T."/>
            <person name="Daum C."/>
            <person name="Shapiro N."/>
            <person name="Ivanova N."/>
            <person name="Kyrpides N."/>
            <person name="Woyke T."/>
        </authorList>
    </citation>
    <scope>NUCLEOTIDE SEQUENCE [LARGE SCALE GENOMIC DNA]</scope>
    <source>
        <strain evidence="1 2">A2-S9</strain>
    </source>
</reference>